<evidence type="ECO:0000259" key="4">
    <source>
        <dbReference type="Pfam" id="PF05378"/>
    </source>
</evidence>
<keyword evidence="6" id="KW-0378">Hydrolase</keyword>
<evidence type="ECO:0000313" key="9">
    <source>
        <dbReference type="Proteomes" id="UP000182998"/>
    </source>
</evidence>
<dbReference type="HOGENOM" id="CLU_002157_0_0_6"/>
<dbReference type="STRING" id="451.B6N58_07775"/>
<dbReference type="GO" id="GO:0006749">
    <property type="term" value="P:glutathione metabolic process"/>
    <property type="evidence" value="ECO:0007669"/>
    <property type="project" value="TreeGrafter"/>
</dbReference>
<dbReference type="InterPro" id="IPR002821">
    <property type="entry name" value="Hydantoinase_A"/>
</dbReference>
<dbReference type="EC" id="3.5.2.9" evidence="6"/>
<dbReference type="KEGG" id="tmc:LMI_1564"/>
<dbReference type="Pfam" id="PF02538">
    <property type="entry name" value="Hydantoinase_B"/>
    <property type="match status" value="1"/>
</dbReference>
<name>A0A098GFV2_LEGMI</name>
<accession>A0A098GFV2</accession>
<dbReference type="Pfam" id="PF19278">
    <property type="entry name" value="Hydant_A_C"/>
    <property type="match status" value="1"/>
</dbReference>
<dbReference type="GO" id="GO:0005829">
    <property type="term" value="C:cytosol"/>
    <property type="evidence" value="ECO:0007669"/>
    <property type="project" value="TreeGrafter"/>
</dbReference>
<evidence type="ECO:0000313" key="8">
    <source>
        <dbReference type="Proteomes" id="UP000032414"/>
    </source>
</evidence>
<feature type="domain" description="Hydantoinase A/oxoprolinase" evidence="2">
    <location>
        <begin position="212"/>
        <end position="498"/>
    </location>
</feature>
<dbReference type="PANTHER" id="PTHR11365:SF23">
    <property type="entry name" value="HYPOTHETICAL 5-OXOPROLINASE (EUROFUNG)-RELATED"/>
    <property type="match status" value="1"/>
</dbReference>
<dbReference type="EMBL" id="LN614830">
    <property type="protein sequence ID" value="CEG60865.1"/>
    <property type="molecule type" value="Genomic_DNA"/>
</dbReference>
<feature type="domain" description="Hydantoinase/oxoprolinase N-terminal" evidence="4">
    <location>
        <begin position="14"/>
        <end position="192"/>
    </location>
</feature>
<evidence type="ECO:0000313" key="6">
    <source>
        <dbReference type="EMBL" id="CEG60865.1"/>
    </source>
</evidence>
<gene>
    <name evidence="6" type="primary">Oplah</name>
    <name evidence="6" type="ORF">LMI_1564</name>
    <name evidence="7" type="ORF">SAMN02982997_00982</name>
</gene>
<reference evidence="6" key="2">
    <citation type="submission" date="2014-09" db="EMBL/GenBank/DDBJ databases">
        <authorList>
            <person name="GOMEZ-VALERO Laura"/>
        </authorList>
    </citation>
    <scope>NUCLEOTIDE SEQUENCE</scope>
    <source>
        <strain evidence="6">ATCC33218</strain>
    </source>
</reference>
<dbReference type="PATRIC" id="fig|451.8.peg.2071"/>
<dbReference type="InterPro" id="IPR003692">
    <property type="entry name" value="Hydantoinase_B"/>
</dbReference>
<dbReference type="InterPro" id="IPR049517">
    <property type="entry name" value="ACX-like_C"/>
</dbReference>
<organism evidence="6 8">
    <name type="scientific">Legionella micdadei</name>
    <name type="common">Tatlockia micdadei</name>
    <dbReference type="NCBI Taxonomy" id="451"/>
    <lineage>
        <taxon>Bacteria</taxon>
        <taxon>Pseudomonadati</taxon>
        <taxon>Pseudomonadota</taxon>
        <taxon>Gammaproteobacteria</taxon>
        <taxon>Legionellales</taxon>
        <taxon>Legionellaceae</taxon>
        <taxon>Legionella</taxon>
    </lineage>
</organism>
<feature type="domain" description="Hydantoinase B/oxoprolinase" evidence="3">
    <location>
        <begin position="701"/>
        <end position="1203"/>
    </location>
</feature>
<proteinExistence type="inferred from homology"/>
<comment type="similarity">
    <text evidence="1">Belongs to the oxoprolinase family.</text>
</comment>
<dbReference type="OrthoDB" id="9768323at2"/>
<reference evidence="8" key="1">
    <citation type="submission" date="2014-09" db="EMBL/GenBank/DDBJ databases">
        <authorList>
            <person name="Gomez-Valero L."/>
        </authorList>
    </citation>
    <scope>NUCLEOTIDE SEQUENCE [LARGE SCALE GENOMIC DNA]</scope>
    <source>
        <strain evidence="8">ATCC33218</strain>
    </source>
</reference>
<sequence length="1204" mass="132283">MEKIVEMKGRKWEFWVDRGGTFTDIVGRDPQGKIYSRKLLSDNTQHYQDAVLQGIKDMLGLSSNTTIPVDKVAIVKMGTTVATNALLERKGENAVLAITQGFGDSLRIGYQNRPHLFALNIQLPSVLYKDVIEIKERIDAHGHIVQPLDEKAAAKGMQNAFRKGYRTIAIVLMHAYRYNQHEKKLKDLAKKIGFNQISVSHEVMPVMKLVSRGDTTVADAYLSPILKRHIHRLQDELGEIPLFFMQSNGGLAHSCVFKGKDSVFSGPAGGVVGMVKTAQIAGFNKVIGFDMGGTSTDVSHFAGKYERSYGCEFGGIHMHTPMMLIHTIAAGGGSILHFDGQRFTVGPDSAGANPGPACYRRGGPLTITDCNVMLGKIQVDFFPKVFGSTANQGIDVKAVENAFAKLAKQINKATGNNPTAEQIAEDYLLIAVENMANAIKKISVQRGYDVREYVLNCFGGAAGQHACLVADNLGIATILIHPLAGVLSAYGMGLAEVSVLRELAVEKPLRRGVISFLKQNFEKLEQNAFKEIKKQELGDQKLTTKRQVHMRYLDSDTVLIVEFNTIISMRRQFTDQHRQKFGFASTKKPLVVESISIETIVVAEEMVEPDEEKKQRSGNEIPYQCKVKLFTHGAFYEVPVYLRKELQYGDCIKGCAIISEDNATTVIEPGWQVVVNKRKHLLLTRYQTLKERKISTASVNPALLEVFNNRFMNIAEQMGEVLRNTASSVNIKERLDFSCAIFDAQGELVANAPHIPVHLGSMSETVKAILKNKMHLNDVYMINDPYNGGTHLPDITVITPVFDKQGKQLLFIVGSRGHHADIGGITPGSVPAESKTVDEEGVLINNFKIMNRGRFLENAILKLLNNATYPARNPQQNIEDLKAQIAANARGMAALWELIDQFGLNVIQSYMRYVRDNATFAVEKLLTCLDDGHYSYSLDDGSKIKVSIGINKRKKRVKIDFTGSSAQHSGNFNAPTAITKAAILYVFRCLIDENIPLNGGCFVPIELIIPSNSLLNPNYPAAVVAGNVETSQHIVDTLLGALGAVAASQGTCNNFTFGNRGYQYYETICGGAGAGLGFDGATAVHTHMTNTYLTDPEILEWRFPVILEQFAIRRGSGGEGKYRGGDGVIRRIRFFEPMTANIISSHRKIPPYGIQGGSPGKVGHNWVERAGGVRIELGGCARVEINPGDVFVIETPGGGGYGRK</sequence>
<dbReference type="Pfam" id="PF05378">
    <property type="entry name" value="Hydant_A_N"/>
    <property type="match status" value="1"/>
</dbReference>
<dbReference type="InterPro" id="IPR008040">
    <property type="entry name" value="Hydant_A_N"/>
</dbReference>
<reference evidence="7 9" key="3">
    <citation type="submission" date="2016-10" db="EMBL/GenBank/DDBJ databases">
        <authorList>
            <person name="Varghese N."/>
            <person name="Submissions S."/>
        </authorList>
    </citation>
    <scope>NUCLEOTIDE SEQUENCE [LARGE SCALE GENOMIC DNA]</scope>
    <source>
        <strain evidence="7 9">ATCC 33218</strain>
    </source>
</reference>
<evidence type="ECO:0000256" key="1">
    <source>
        <dbReference type="ARBA" id="ARBA00010403"/>
    </source>
</evidence>
<evidence type="ECO:0000259" key="3">
    <source>
        <dbReference type="Pfam" id="PF02538"/>
    </source>
</evidence>
<dbReference type="InterPro" id="IPR045079">
    <property type="entry name" value="Oxoprolinase-like"/>
</dbReference>
<dbReference type="Proteomes" id="UP000032414">
    <property type="component" value="Chromosome I"/>
</dbReference>
<evidence type="ECO:0000259" key="2">
    <source>
        <dbReference type="Pfam" id="PF01968"/>
    </source>
</evidence>
<dbReference type="EMBL" id="FMVN01000004">
    <property type="protein sequence ID" value="SCY15556.1"/>
    <property type="molecule type" value="Genomic_DNA"/>
</dbReference>
<feature type="domain" description="Acetophenone carboxylase-like C-terminal" evidence="5">
    <location>
        <begin position="516"/>
        <end position="679"/>
    </location>
</feature>
<dbReference type="RefSeq" id="WP_045099207.1">
    <property type="nucleotide sequence ID" value="NZ_CP020614.1"/>
</dbReference>
<evidence type="ECO:0000313" key="7">
    <source>
        <dbReference type="EMBL" id="SCY15556.1"/>
    </source>
</evidence>
<dbReference type="Pfam" id="PF01968">
    <property type="entry name" value="Hydantoinase_A"/>
    <property type="match status" value="1"/>
</dbReference>
<dbReference type="AlphaFoldDB" id="A0A098GFV2"/>
<dbReference type="Proteomes" id="UP000182998">
    <property type="component" value="Unassembled WGS sequence"/>
</dbReference>
<protein>
    <submittedName>
        <fullName evidence="6 7">5-oxoprolinase</fullName>
        <ecNumber evidence="6">3.5.2.9</ecNumber>
    </submittedName>
</protein>
<evidence type="ECO:0000259" key="5">
    <source>
        <dbReference type="Pfam" id="PF19278"/>
    </source>
</evidence>
<dbReference type="PANTHER" id="PTHR11365">
    <property type="entry name" value="5-OXOPROLINASE RELATED"/>
    <property type="match status" value="1"/>
</dbReference>
<keyword evidence="9" id="KW-1185">Reference proteome</keyword>
<dbReference type="GO" id="GO:0017168">
    <property type="term" value="F:5-oxoprolinase (ATP-hydrolyzing) activity"/>
    <property type="evidence" value="ECO:0007669"/>
    <property type="project" value="UniProtKB-EC"/>
</dbReference>